<dbReference type="Proteomes" id="UP000321947">
    <property type="component" value="Unassembled WGS sequence"/>
</dbReference>
<accession>A0A5A7UMY1</accession>
<dbReference type="EMBL" id="SSTD01015385">
    <property type="protein sequence ID" value="TYK02718.1"/>
    <property type="molecule type" value="Genomic_DNA"/>
</dbReference>
<organism evidence="1 3">
    <name type="scientific">Cucumis melo var. makuwa</name>
    <name type="common">Oriental melon</name>
    <dbReference type="NCBI Taxonomy" id="1194695"/>
    <lineage>
        <taxon>Eukaryota</taxon>
        <taxon>Viridiplantae</taxon>
        <taxon>Streptophyta</taxon>
        <taxon>Embryophyta</taxon>
        <taxon>Tracheophyta</taxon>
        <taxon>Spermatophyta</taxon>
        <taxon>Magnoliopsida</taxon>
        <taxon>eudicotyledons</taxon>
        <taxon>Gunneridae</taxon>
        <taxon>Pentapetalae</taxon>
        <taxon>rosids</taxon>
        <taxon>fabids</taxon>
        <taxon>Cucurbitales</taxon>
        <taxon>Cucurbitaceae</taxon>
        <taxon>Benincaseae</taxon>
        <taxon>Cucumis</taxon>
    </lineage>
</organism>
<evidence type="ECO:0000313" key="3">
    <source>
        <dbReference type="Proteomes" id="UP000321393"/>
    </source>
</evidence>
<dbReference type="PANTHER" id="PTHR36030">
    <property type="entry name" value="CALMODULIN-BINDING DOMAIN-CONTAINING PROTEIN"/>
    <property type="match status" value="1"/>
</dbReference>
<protein>
    <submittedName>
        <fullName evidence="1">Uncharacterized protein</fullName>
    </submittedName>
</protein>
<dbReference type="AlphaFoldDB" id="A0A5A7UMY1"/>
<comment type="caution">
    <text evidence="1">The sequence shown here is derived from an EMBL/GenBank/DDBJ whole genome shotgun (WGS) entry which is preliminary data.</text>
</comment>
<evidence type="ECO:0000313" key="4">
    <source>
        <dbReference type="Proteomes" id="UP000321947"/>
    </source>
</evidence>
<gene>
    <name evidence="2" type="ORF">E5676_scaffold1154G00160</name>
    <name evidence="1" type="ORF">E6C27_scaffold288G00460</name>
</gene>
<evidence type="ECO:0000313" key="2">
    <source>
        <dbReference type="EMBL" id="TYK02718.1"/>
    </source>
</evidence>
<evidence type="ECO:0000313" key="1">
    <source>
        <dbReference type="EMBL" id="KAA0056544.1"/>
    </source>
</evidence>
<dbReference type="EMBL" id="SSTE01007373">
    <property type="protein sequence ID" value="KAA0056544.1"/>
    <property type="molecule type" value="Genomic_DNA"/>
</dbReference>
<dbReference type="PANTHER" id="PTHR36030:SF1">
    <property type="entry name" value="CALMODULIN-BINDING DOMAIN-CONTAINING PROTEIN"/>
    <property type="match status" value="1"/>
</dbReference>
<dbReference type="Proteomes" id="UP000321393">
    <property type="component" value="Unassembled WGS sequence"/>
</dbReference>
<sequence length="111" mass="12358">MDSRCRARGLVKGMVGPLHGEAMTGSRKMAPTTSNASLCSSHISFTVHHQERVMMAPSNRRVLVHDQAMNNVHEATLWNLYGVGVDEHIDRKAALYISSVQERFKLEGLIN</sequence>
<reference evidence="3 4" key="1">
    <citation type="submission" date="2019-08" db="EMBL/GenBank/DDBJ databases">
        <title>Draft genome sequences of two oriental melons (Cucumis melo L. var makuwa).</title>
        <authorList>
            <person name="Kwon S.-Y."/>
        </authorList>
    </citation>
    <scope>NUCLEOTIDE SEQUENCE [LARGE SCALE GENOMIC DNA]</scope>
    <source>
        <strain evidence="4">cv. Chang Bougi</strain>
        <strain evidence="3">cv. SW 3</strain>
        <tissue evidence="1">Leaf</tissue>
    </source>
</reference>
<dbReference type="OrthoDB" id="911847at2759"/>
<name>A0A5A7UMY1_CUCMM</name>
<proteinExistence type="predicted"/>